<accession>A0A0F9NQW9</accession>
<keyword evidence="6 8" id="KW-1133">Transmembrane helix</keyword>
<keyword evidence="7 8" id="KW-0472">Membrane</keyword>
<gene>
    <name evidence="10" type="ORF">LCGC14_0936820</name>
</gene>
<organism evidence="10">
    <name type="scientific">marine sediment metagenome</name>
    <dbReference type="NCBI Taxonomy" id="412755"/>
    <lineage>
        <taxon>unclassified sequences</taxon>
        <taxon>metagenomes</taxon>
        <taxon>ecological metagenomes</taxon>
    </lineage>
</organism>
<dbReference type="InterPro" id="IPR055348">
    <property type="entry name" value="DctQ"/>
</dbReference>
<feature type="transmembrane region" description="Helical" evidence="8">
    <location>
        <begin position="12"/>
        <end position="38"/>
    </location>
</feature>
<evidence type="ECO:0000256" key="1">
    <source>
        <dbReference type="ARBA" id="ARBA00004429"/>
    </source>
</evidence>
<evidence type="ECO:0000256" key="4">
    <source>
        <dbReference type="ARBA" id="ARBA00022519"/>
    </source>
</evidence>
<evidence type="ECO:0000256" key="6">
    <source>
        <dbReference type="ARBA" id="ARBA00022989"/>
    </source>
</evidence>
<feature type="transmembrane region" description="Helical" evidence="8">
    <location>
        <begin position="58"/>
        <end position="76"/>
    </location>
</feature>
<comment type="caution">
    <text evidence="10">The sequence shown here is derived from an EMBL/GenBank/DDBJ whole genome shotgun (WGS) entry which is preliminary data.</text>
</comment>
<dbReference type="GO" id="GO:0022857">
    <property type="term" value="F:transmembrane transporter activity"/>
    <property type="evidence" value="ECO:0007669"/>
    <property type="project" value="TreeGrafter"/>
</dbReference>
<reference evidence="10" key="1">
    <citation type="journal article" date="2015" name="Nature">
        <title>Complex archaea that bridge the gap between prokaryotes and eukaryotes.</title>
        <authorList>
            <person name="Spang A."/>
            <person name="Saw J.H."/>
            <person name="Jorgensen S.L."/>
            <person name="Zaremba-Niedzwiedzka K."/>
            <person name="Martijn J."/>
            <person name="Lind A.E."/>
            <person name="van Eijk R."/>
            <person name="Schleper C."/>
            <person name="Guy L."/>
            <person name="Ettema T.J."/>
        </authorList>
    </citation>
    <scope>NUCLEOTIDE SEQUENCE</scope>
</reference>
<dbReference type="Pfam" id="PF04290">
    <property type="entry name" value="DctQ"/>
    <property type="match status" value="1"/>
</dbReference>
<dbReference type="AlphaFoldDB" id="A0A0F9NQW9"/>
<evidence type="ECO:0000256" key="3">
    <source>
        <dbReference type="ARBA" id="ARBA00022475"/>
    </source>
</evidence>
<evidence type="ECO:0000259" key="9">
    <source>
        <dbReference type="Pfam" id="PF04290"/>
    </source>
</evidence>
<evidence type="ECO:0000256" key="8">
    <source>
        <dbReference type="SAM" id="Phobius"/>
    </source>
</evidence>
<protein>
    <recommendedName>
        <fullName evidence="9">Tripartite ATP-independent periplasmic transporters DctQ component domain-containing protein</fullName>
    </recommendedName>
</protein>
<dbReference type="EMBL" id="LAZR01003254">
    <property type="protein sequence ID" value="KKN20319.1"/>
    <property type="molecule type" value="Genomic_DNA"/>
</dbReference>
<dbReference type="PANTHER" id="PTHR35011">
    <property type="entry name" value="2,3-DIKETO-L-GULONATE TRAP TRANSPORTER SMALL PERMEASE PROTEIN YIAM"/>
    <property type="match status" value="1"/>
</dbReference>
<dbReference type="GO" id="GO:0015740">
    <property type="term" value="P:C4-dicarboxylate transport"/>
    <property type="evidence" value="ECO:0007669"/>
    <property type="project" value="TreeGrafter"/>
</dbReference>
<evidence type="ECO:0000256" key="5">
    <source>
        <dbReference type="ARBA" id="ARBA00022692"/>
    </source>
</evidence>
<name>A0A0F9NQW9_9ZZZZ</name>
<keyword evidence="2" id="KW-0813">Transport</keyword>
<keyword evidence="5 8" id="KW-0812">Transmembrane</keyword>
<keyword evidence="4" id="KW-0997">Cell inner membrane</keyword>
<evidence type="ECO:0000256" key="2">
    <source>
        <dbReference type="ARBA" id="ARBA00022448"/>
    </source>
</evidence>
<evidence type="ECO:0000256" key="7">
    <source>
        <dbReference type="ARBA" id="ARBA00023136"/>
    </source>
</evidence>
<feature type="transmembrane region" description="Helical" evidence="8">
    <location>
        <begin position="97"/>
        <end position="118"/>
    </location>
</feature>
<dbReference type="GO" id="GO:0005886">
    <property type="term" value="C:plasma membrane"/>
    <property type="evidence" value="ECO:0007669"/>
    <property type="project" value="UniProtKB-SubCell"/>
</dbReference>
<comment type="subcellular location">
    <subcellularLocation>
        <location evidence="1">Cell inner membrane</location>
        <topology evidence="1">Multi-pass membrane protein</topology>
    </subcellularLocation>
</comment>
<keyword evidence="3" id="KW-1003">Cell membrane</keyword>
<evidence type="ECO:0000313" key="10">
    <source>
        <dbReference type="EMBL" id="KKN20319.1"/>
    </source>
</evidence>
<dbReference type="PANTHER" id="PTHR35011:SF10">
    <property type="entry name" value="TRAP TRANSPORTER SMALL PERMEASE PROTEIN"/>
    <property type="match status" value="1"/>
</dbReference>
<feature type="transmembrane region" description="Helical" evidence="8">
    <location>
        <begin position="144"/>
        <end position="169"/>
    </location>
</feature>
<proteinExistence type="predicted"/>
<feature type="domain" description="Tripartite ATP-independent periplasmic transporters DctQ component" evidence="9">
    <location>
        <begin position="35"/>
        <end position="164"/>
    </location>
</feature>
<dbReference type="InterPro" id="IPR007387">
    <property type="entry name" value="TRAP_DctQ"/>
</dbReference>
<sequence>MLQQINNGLDRLLVGVDIGSLWLARAGGLLILLTVGLVTVEVFSRQFFGRSGVHATELTGYIMAISSSWAFAYTLMRKAHIRIDALYLTLPTSVRSVLDLVALLSLALFCILVVGAAFEVTQLSYTGGARANTPLGTPIWIPQVLWLIGLAWFGIAVIVLSLRVLFGLLSWNLEDVQKIAGSPTLDEQVAEENREAAS</sequence>